<comment type="cofactor">
    <cofactor evidence="1">
        <name>FAD</name>
        <dbReference type="ChEBI" id="CHEBI:57692"/>
    </cofactor>
</comment>
<dbReference type="SUPFAM" id="SSF54171">
    <property type="entry name" value="DNA-binding domain"/>
    <property type="match status" value="1"/>
</dbReference>
<dbReference type="AlphaFoldDB" id="A0AAV1X4W9"/>
<evidence type="ECO:0000256" key="9">
    <source>
        <dbReference type="ARBA" id="ARBA00023242"/>
    </source>
</evidence>
<dbReference type="PANTHER" id="PTHR45968:SF31">
    <property type="entry name" value="GLUCOSE-METHANOL-CHOLINE (GMC) OXIDOREDUCTASE FAMILY PROTEIN"/>
    <property type="match status" value="1"/>
</dbReference>
<dbReference type="Pfam" id="PF00732">
    <property type="entry name" value="GMC_oxred_N"/>
    <property type="match status" value="1"/>
</dbReference>
<evidence type="ECO:0000313" key="11">
    <source>
        <dbReference type="EMBL" id="CAL0315986.1"/>
    </source>
</evidence>
<evidence type="ECO:0000256" key="6">
    <source>
        <dbReference type="ARBA" id="ARBA00023015"/>
    </source>
</evidence>
<dbReference type="InterPro" id="IPR007867">
    <property type="entry name" value="GMC_OxRtase_C"/>
</dbReference>
<dbReference type="PROSITE" id="PS00624">
    <property type="entry name" value="GMC_OXRED_2"/>
    <property type="match status" value="1"/>
</dbReference>
<dbReference type="EMBL" id="CAXHTB010000012">
    <property type="protein sequence ID" value="CAL0315986.1"/>
    <property type="molecule type" value="Genomic_DNA"/>
</dbReference>
<dbReference type="Proteomes" id="UP001497480">
    <property type="component" value="Unassembled WGS sequence"/>
</dbReference>
<dbReference type="InterPro" id="IPR036188">
    <property type="entry name" value="FAD/NAD-bd_sf"/>
</dbReference>
<evidence type="ECO:0000313" key="12">
    <source>
        <dbReference type="Proteomes" id="UP001497480"/>
    </source>
</evidence>
<dbReference type="InterPro" id="IPR000172">
    <property type="entry name" value="GMC_OxRdtase_N"/>
</dbReference>
<dbReference type="Pfam" id="PF00847">
    <property type="entry name" value="AP2"/>
    <property type="match status" value="1"/>
</dbReference>
<dbReference type="InterPro" id="IPR016177">
    <property type="entry name" value="DNA-bd_dom_sf"/>
</dbReference>
<dbReference type="Gene3D" id="3.50.50.60">
    <property type="entry name" value="FAD/NAD(P)-binding domain"/>
    <property type="match status" value="1"/>
</dbReference>
<evidence type="ECO:0000256" key="1">
    <source>
        <dbReference type="ARBA" id="ARBA00001974"/>
    </source>
</evidence>
<dbReference type="InterPro" id="IPR051871">
    <property type="entry name" value="GMC_Oxidoreductase-Related"/>
</dbReference>
<dbReference type="GO" id="GO:0016614">
    <property type="term" value="F:oxidoreductase activity, acting on CH-OH group of donors"/>
    <property type="evidence" value="ECO:0007669"/>
    <property type="project" value="InterPro"/>
</dbReference>
<evidence type="ECO:0000256" key="2">
    <source>
        <dbReference type="ARBA" id="ARBA00004123"/>
    </source>
</evidence>
<dbReference type="Pfam" id="PF05199">
    <property type="entry name" value="GMC_oxred_C"/>
    <property type="match status" value="1"/>
</dbReference>
<name>A0AAV1X4W9_LUPLU</name>
<reference evidence="11 12" key="1">
    <citation type="submission" date="2024-03" db="EMBL/GenBank/DDBJ databases">
        <authorList>
            <person name="Martinez-Hernandez J."/>
        </authorList>
    </citation>
    <scope>NUCLEOTIDE SEQUENCE [LARGE SCALE GENOMIC DNA]</scope>
</reference>
<dbReference type="InterPro" id="IPR036955">
    <property type="entry name" value="AP2/ERF_dom_sf"/>
</dbReference>
<feature type="domain" description="AP2/ERF" evidence="10">
    <location>
        <begin position="65"/>
        <end position="122"/>
    </location>
</feature>
<comment type="subcellular location">
    <subcellularLocation>
        <location evidence="2">Nucleus</location>
    </subcellularLocation>
</comment>
<sequence length="734" mass="81172">MFSFNHFDFLDQHPSNPDTSSSSPISEVGSAYHAAAISSDEVLLASNHPKKRSGRKKFKETRHPVYRGIRRRNSDKWVCEVREPNKKSRIWLGTFPTAEMAARAHDVAAIALRGKNACLNFADSAWRLPVPASAEASDIQKAAAEAAEAFRPRKELTTEEGNLVNESEVTAVEAQEEESSSVPEWLRDMVFMSPTHYNYNIGIPKYRFMKDATSAPPMLFYDYIIIGGGTCGCPLAATLSQGARVLVLERGGSPYINPEKIDINNFVNSLSDITPSSFAQQFISRDGVLNARARVLGGGSVLNAGFYSRASSKYIRESGWNETLAKESYKWVEKKVVFEPPMLQWQSAVRNGLIEVGVLPYNGFNLDHMYGTKVGGTIFDKNGNRHTAADLLEYAEPRRISVYLHATVHKILFNYNTEKMRPQAYGVIFKDAFGIMHRAYLNKKSKNEIILSAGAIGSPQLLMLSGIGPASHLHVHGIKVVLDQPLVGQGMADNPMNLVVVPSPVPVEVSLVQTVGITRFGSFIEAASGLSFGHSWSERLQGIFEFVSNQSLQHSMFPTKAKESIADTIGSLTNPTLKGGVILEKIMGPRSTGHLELLTNNPNDNPSVTFNYFKDPADLRMCVEGMKTIIDVLNSNAFSKFRYQNMPVQALIDFMLHLPMNSRPKHSTAAYSLEQYCIDTVLTIWHYHGGCHSGKVVDHNFKVIGVEALRVIDGSTFYRSPGTNPQATVMMLGR</sequence>
<keyword evidence="6" id="KW-0805">Transcription regulation</keyword>
<protein>
    <recommendedName>
        <fullName evidence="10">AP2/ERF domain-containing protein</fullName>
    </recommendedName>
</protein>
<dbReference type="FunFam" id="3.30.730.10:FF:000001">
    <property type="entry name" value="Ethylene-responsive transcription factor 2"/>
    <property type="match status" value="1"/>
</dbReference>
<dbReference type="CDD" id="cd00018">
    <property type="entry name" value="AP2"/>
    <property type="match status" value="1"/>
</dbReference>
<evidence type="ECO:0000256" key="7">
    <source>
        <dbReference type="ARBA" id="ARBA00023125"/>
    </source>
</evidence>
<keyword evidence="4" id="KW-0732">Signal</keyword>
<comment type="caution">
    <text evidence="11">The sequence shown here is derived from an EMBL/GenBank/DDBJ whole genome shotgun (WGS) entry which is preliminary data.</text>
</comment>
<evidence type="ECO:0000256" key="8">
    <source>
        <dbReference type="ARBA" id="ARBA00023163"/>
    </source>
</evidence>
<keyword evidence="7" id="KW-0238">DNA-binding</keyword>
<dbReference type="GO" id="GO:0050660">
    <property type="term" value="F:flavin adenine dinucleotide binding"/>
    <property type="evidence" value="ECO:0007669"/>
    <property type="project" value="InterPro"/>
</dbReference>
<dbReference type="Gene3D" id="3.30.730.10">
    <property type="entry name" value="AP2/ERF domain"/>
    <property type="match status" value="1"/>
</dbReference>
<keyword evidence="3" id="KW-0285">Flavoprotein</keyword>
<evidence type="ECO:0000256" key="5">
    <source>
        <dbReference type="ARBA" id="ARBA00022827"/>
    </source>
</evidence>
<dbReference type="InterPro" id="IPR001471">
    <property type="entry name" value="AP2/ERF_dom"/>
</dbReference>
<proteinExistence type="predicted"/>
<keyword evidence="12" id="KW-1185">Reference proteome</keyword>
<keyword evidence="9" id="KW-0539">Nucleus</keyword>
<dbReference type="SUPFAM" id="SSF54373">
    <property type="entry name" value="FAD-linked reductases, C-terminal domain"/>
    <property type="match status" value="1"/>
</dbReference>
<organism evidence="11 12">
    <name type="scientific">Lupinus luteus</name>
    <name type="common">European yellow lupine</name>
    <dbReference type="NCBI Taxonomy" id="3873"/>
    <lineage>
        <taxon>Eukaryota</taxon>
        <taxon>Viridiplantae</taxon>
        <taxon>Streptophyta</taxon>
        <taxon>Embryophyta</taxon>
        <taxon>Tracheophyta</taxon>
        <taxon>Spermatophyta</taxon>
        <taxon>Magnoliopsida</taxon>
        <taxon>eudicotyledons</taxon>
        <taxon>Gunneridae</taxon>
        <taxon>Pentapetalae</taxon>
        <taxon>rosids</taxon>
        <taxon>fabids</taxon>
        <taxon>Fabales</taxon>
        <taxon>Fabaceae</taxon>
        <taxon>Papilionoideae</taxon>
        <taxon>50 kb inversion clade</taxon>
        <taxon>genistoids sensu lato</taxon>
        <taxon>core genistoids</taxon>
        <taxon>Genisteae</taxon>
        <taxon>Lupinus</taxon>
    </lineage>
</organism>
<dbReference type="GO" id="GO:0003677">
    <property type="term" value="F:DNA binding"/>
    <property type="evidence" value="ECO:0007669"/>
    <property type="project" value="UniProtKB-KW"/>
</dbReference>
<gene>
    <name evidence="11" type="ORF">LLUT_LOCUS17046</name>
</gene>
<evidence type="ECO:0000256" key="4">
    <source>
        <dbReference type="ARBA" id="ARBA00022729"/>
    </source>
</evidence>
<dbReference type="PRINTS" id="PR00367">
    <property type="entry name" value="ETHRSPELEMNT"/>
</dbReference>
<accession>A0AAV1X4W9</accession>
<keyword evidence="8" id="KW-0804">Transcription</keyword>
<dbReference type="Gene3D" id="3.30.410.40">
    <property type="match status" value="1"/>
</dbReference>
<dbReference type="PANTHER" id="PTHR45968">
    <property type="entry name" value="OSJNBA0019K04.7 PROTEIN"/>
    <property type="match status" value="1"/>
</dbReference>
<dbReference type="SMART" id="SM00380">
    <property type="entry name" value="AP2"/>
    <property type="match status" value="1"/>
</dbReference>
<evidence type="ECO:0000256" key="3">
    <source>
        <dbReference type="ARBA" id="ARBA00022630"/>
    </source>
</evidence>
<evidence type="ECO:0000259" key="10">
    <source>
        <dbReference type="PROSITE" id="PS51032"/>
    </source>
</evidence>
<dbReference type="GO" id="GO:0003700">
    <property type="term" value="F:DNA-binding transcription factor activity"/>
    <property type="evidence" value="ECO:0007669"/>
    <property type="project" value="InterPro"/>
</dbReference>
<dbReference type="PROSITE" id="PS51032">
    <property type="entry name" value="AP2_ERF"/>
    <property type="match status" value="1"/>
</dbReference>
<dbReference type="GO" id="GO:0005634">
    <property type="term" value="C:nucleus"/>
    <property type="evidence" value="ECO:0007669"/>
    <property type="project" value="UniProtKB-SubCell"/>
</dbReference>
<keyword evidence="5" id="KW-0274">FAD</keyword>
<dbReference type="SUPFAM" id="SSF51905">
    <property type="entry name" value="FAD/NAD(P)-binding domain"/>
    <property type="match status" value="1"/>
</dbReference>